<evidence type="ECO:0000313" key="3">
    <source>
        <dbReference type="Proteomes" id="UP000193467"/>
    </source>
</evidence>
<dbReference type="Proteomes" id="UP000193467">
    <property type="component" value="Unassembled WGS sequence"/>
</dbReference>
<accession>A0A1Y2FPS3</accession>
<evidence type="ECO:0000256" key="1">
    <source>
        <dbReference type="SAM" id="MobiDB-lite"/>
    </source>
</evidence>
<feature type="compositionally biased region" description="Low complexity" evidence="1">
    <location>
        <begin position="156"/>
        <end position="166"/>
    </location>
</feature>
<name>A0A1Y2FPS3_9BASI</name>
<keyword evidence="3" id="KW-1185">Reference proteome</keyword>
<dbReference type="InParanoid" id="A0A1Y2FPS3"/>
<sequence length="195" mass="21298">MFVKHHENLELLSISIDEQLEAATPGWADDLSTLCAEMGVVFASDDSGAPEELVLYGTDEHPGFEYVEDEDSDPKFAGWLDEEGDWCECRICTLRGPDDASDATEEVSKDPKLDFDAEDDEMWAHLWSEKKRLAMGLAPNLEDRGDINMEEPNADSASSASSSSSSNIKVDVDSIADALWVFEVDSSNPSSAPTG</sequence>
<organism evidence="2 3">
    <name type="scientific">Leucosporidium creatinivorum</name>
    <dbReference type="NCBI Taxonomy" id="106004"/>
    <lineage>
        <taxon>Eukaryota</taxon>
        <taxon>Fungi</taxon>
        <taxon>Dikarya</taxon>
        <taxon>Basidiomycota</taxon>
        <taxon>Pucciniomycotina</taxon>
        <taxon>Microbotryomycetes</taxon>
        <taxon>Leucosporidiales</taxon>
        <taxon>Leucosporidium</taxon>
    </lineage>
</organism>
<protein>
    <submittedName>
        <fullName evidence="2">Uncharacterized protein</fullName>
    </submittedName>
</protein>
<proteinExistence type="predicted"/>
<comment type="caution">
    <text evidence="2">The sequence shown here is derived from an EMBL/GenBank/DDBJ whole genome shotgun (WGS) entry which is preliminary data.</text>
</comment>
<dbReference type="AlphaFoldDB" id="A0A1Y2FPS3"/>
<evidence type="ECO:0000313" key="2">
    <source>
        <dbReference type="EMBL" id="ORY85334.1"/>
    </source>
</evidence>
<feature type="region of interest" description="Disordered" evidence="1">
    <location>
        <begin position="143"/>
        <end position="167"/>
    </location>
</feature>
<reference evidence="2 3" key="1">
    <citation type="submission" date="2016-07" db="EMBL/GenBank/DDBJ databases">
        <title>Pervasive Adenine N6-methylation of Active Genes in Fungi.</title>
        <authorList>
            <consortium name="DOE Joint Genome Institute"/>
            <person name="Mondo S.J."/>
            <person name="Dannebaum R.O."/>
            <person name="Kuo R.C."/>
            <person name="Labutti K."/>
            <person name="Haridas S."/>
            <person name="Kuo A."/>
            <person name="Salamov A."/>
            <person name="Ahrendt S.R."/>
            <person name="Lipzen A."/>
            <person name="Sullivan W."/>
            <person name="Andreopoulos W.B."/>
            <person name="Clum A."/>
            <person name="Lindquist E."/>
            <person name="Daum C."/>
            <person name="Ramamoorthy G.K."/>
            <person name="Gryganskyi A."/>
            <person name="Culley D."/>
            <person name="Magnuson J.K."/>
            <person name="James T.Y."/>
            <person name="O'Malley M.A."/>
            <person name="Stajich J.E."/>
            <person name="Spatafora J.W."/>
            <person name="Visel A."/>
            <person name="Grigoriev I.V."/>
        </authorList>
    </citation>
    <scope>NUCLEOTIDE SEQUENCE [LARGE SCALE GENOMIC DNA]</scope>
    <source>
        <strain evidence="2 3">62-1032</strain>
    </source>
</reference>
<gene>
    <name evidence="2" type="ORF">BCR35DRAFT_324680</name>
</gene>
<dbReference type="EMBL" id="MCGR01000016">
    <property type="protein sequence ID" value="ORY85334.1"/>
    <property type="molecule type" value="Genomic_DNA"/>
</dbReference>